<dbReference type="Proteomes" id="UP000693946">
    <property type="component" value="Linkage Group LG12"/>
</dbReference>
<comment type="caution">
    <text evidence="2">The sequence shown here is derived from an EMBL/GenBank/DDBJ whole genome shotgun (WGS) entry which is preliminary data.</text>
</comment>
<reference evidence="2 3" key="1">
    <citation type="journal article" date="2021" name="Sci. Rep.">
        <title>Chromosome anchoring in Senegalese sole (Solea senegalensis) reveals sex-associated markers and genome rearrangements in flatfish.</title>
        <authorList>
            <person name="Guerrero-Cozar I."/>
            <person name="Gomez-Garrido J."/>
            <person name="Berbel C."/>
            <person name="Martinez-Blanch J.F."/>
            <person name="Alioto T."/>
            <person name="Claros M.G."/>
            <person name="Gagnaire P.A."/>
            <person name="Manchado M."/>
        </authorList>
    </citation>
    <scope>NUCLEOTIDE SEQUENCE [LARGE SCALE GENOMIC DNA]</scope>
    <source>
        <strain evidence="2">Sse05_10M</strain>
    </source>
</reference>
<gene>
    <name evidence="2" type="ORF">JOB18_004400</name>
</gene>
<accession>A0AAV6SJN3</accession>
<keyword evidence="3" id="KW-1185">Reference proteome</keyword>
<evidence type="ECO:0000256" key="1">
    <source>
        <dbReference type="SAM" id="MobiDB-lite"/>
    </source>
</evidence>
<name>A0AAV6SJN3_SOLSE</name>
<dbReference type="EMBL" id="JAGKHQ010000004">
    <property type="protein sequence ID" value="KAG7517310.1"/>
    <property type="molecule type" value="Genomic_DNA"/>
</dbReference>
<sequence length="73" mass="7935">MALQAPLQTVTAAEGQKTHAPDVAATGEGVTSHGKVNPPCYRLSIHQAFLFWPDYTDLRNTGGISTRRRVTAR</sequence>
<protein>
    <submittedName>
        <fullName evidence="2">Uncharacterized protein</fullName>
    </submittedName>
</protein>
<feature type="region of interest" description="Disordered" evidence="1">
    <location>
        <begin position="1"/>
        <end position="31"/>
    </location>
</feature>
<organism evidence="2 3">
    <name type="scientific">Solea senegalensis</name>
    <name type="common">Senegalese sole</name>
    <dbReference type="NCBI Taxonomy" id="28829"/>
    <lineage>
        <taxon>Eukaryota</taxon>
        <taxon>Metazoa</taxon>
        <taxon>Chordata</taxon>
        <taxon>Craniata</taxon>
        <taxon>Vertebrata</taxon>
        <taxon>Euteleostomi</taxon>
        <taxon>Actinopterygii</taxon>
        <taxon>Neopterygii</taxon>
        <taxon>Teleostei</taxon>
        <taxon>Neoteleostei</taxon>
        <taxon>Acanthomorphata</taxon>
        <taxon>Carangaria</taxon>
        <taxon>Pleuronectiformes</taxon>
        <taxon>Pleuronectoidei</taxon>
        <taxon>Soleidae</taxon>
        <taxon>Solea</taxon>
    </lineage>
</organism>
<dbReference type="AlphaFoldDB" id="A0AAV6SJN3"/>
<proteinExistence type="predicted"/>
<evidence type="ECO:0000313" key="3">
    <source>
        <dbReference type="Proteomes" id="UP000693946"/>
    </source>
</evidence>
<evidence type="ECO:0000313" key="2">
    <source>
        <dbReference type="EMBL" id="KAG7517310.1"/>
    </source>
</evidence>
<feature type="compositionally biased region" description="Polar residues" evidence="1">
    <location>
        <begin position="1"/>
        <end position="11"/>
    </location>
</feature>